<keyword evidence="3 5" id="KW-0378">Hydrolase</keyword>
<feature type="active site" description="Charge relay system" evidence="5">
    <location>
        <position position="335"/>
    </location>
</feature>
<feature type="domain" description="Peptidase S8/S53" evidence="8">
    <location>
        <begin position="96"/>
        <end position="383"/>
    </location>
</feature>
<reference evidence="9 10" key="1">
    <citation type="submission" date="2018-04" db="EMBL/GenBank/DDBJ databases">
        <title>Genomic Encyclopedia of Type Strains, Phase III (KMG-III): the genomes of soil and plant-associated and newly described type strains.</title>
        <authorList>
            <person name="Whitman W."/>
        </authorList>
    </citation>
    <scope>NUCLEOTIDE SEQUENCE [LARGE SCALE GENOMIC DNA]</scope>
    <source>
        <strain evidence="9 10">MA-olki</strain>
    </source>
</reference>
<gene>
    <name evidence="9" type="ORF">C8J25_1178</name>
</gene>
<dbReference type="AlphaFoldDB" id="A0A2T5TWH2"/>
<evidence type="ECO:0000256" key="1">
    <source>
        <dbReference type="ARBA" id="ARBA00011073"/>
    </source>
</evidence>
<evidence type="ECO:0000256" key="7">
    <source>
        <dbReference type="SAM" id="Phobius"/>
    </source>
</evidence>
<keyword evidence="4 5" id="KW-0720">Serine protease</keyword>
<dbReference type="PANTHER" id="PTHR43806">
    <property type="entry name" value="PEPTIDASE S8"/>
    <property type="match status" value="1"/>
</dbReference>
<dbReference type="Gene3D" id="3.40.50.200">
    <property type="entry name" value="Peptidase S8/S53 domain"/>
    <property type="match status" value="1"/>
</dbReference>
<evidence type="ECO:0000313" key="10">
    <source>
        <dbReference type="Proteomes" id="UP000244013"/>
    </source>
</evidence>
<evidence type="ECO:0000256" key="5">
    <source>
        <dbReference type="PROSITE-ProRule" id="PRU01240"/>
    </source>
</evidence>
<dbReference type="InterPro" id="IPR050131">
    <property type="entry name" value="Peptidase_S8_subtilisin-like"/>
</dbReference>
<dbReference type="InterPro" id="IPR036852">
    <property type="entry name" value="Peptidase_S8/S53_dom_sf"/>
</dbReference>
<keyword evidence="7" id="KW-1133">Transmembrane helix</keyword>
<evidence type="ECO:0000313" key="9">
    <source>
        <dbReference type="EMBL" id="PTW43608.1"/>
    </source>
</evidence>
<dbReference type="GO" id="GO:0006508">
    <property type="term" value="P:proteolysis"/>
    <property type="evidence" value="ECO:0007669"/>
    <property type="project" value="UniProtKB-KW"/>
</dbReference>
<dbReference type="InterPro" id="IPR015500">
    <property type="entry name" value="Peptidase_S8_subtilisin-rel"/>
</dbReference>
<proteinExistence type="inferred from homology"/>
<keyword evidence="7" id="KW-0812">Transmembrane</keyword>
<dbReference type="Pfam" id="PF00082">
    <property type="entry name" value="Peptidase_S8"/>
    <property type="match status" value="1"/>
</dbReference>
<dbReference type="SUPFAM" id="SSF52743">
    <property type="entry name" value="Subtilisin-like"/>
    <property type="match status" value="1"/>
</dbReference>
<name>A0A2T5TWH2_9SPHN</name>
<dbReference type="EMBL" id="QAYE01000017">
    <property type="protein sequence ID" value="PTW43608.1"/>
    <property type="molecule type" value="Genomic_DNA"/>
</dbReference>
<feature type="region of interest" description="Disordered" evidence="6">
    <location>
        <begin position="34"/>
        <end position="73"/>
    </location>
</feature>
<keyword evidence="2 5" id="KW-0645">Protease</keyword>
<dbReference type="PROSITE" id="PS51892">
    <property type="entry name" value="SUBTILASE"/>
    <property type="match status" value="1"/>
</dbReference>
<keyword evidence="7" id="KW-0472">Membrane</keyword>
<accession>A0A2T5TWH2</accession>
<protein>
    <submittedName>
        <fullName evidence="9">Subtilase family protein</fullName>
    </submittedName>
</protein>
<dbReference type="PANTHER" id="PTHR43806:SF11">
    <property type="entry name" value="CEREVISIN-RELATED"/>
    <property type="match status" value="1"/>
</dbReference>
<dbReference type="GO" id="GO:0004252">
    <property type="term" value="F:serine-type endopeptidase activity"/>
    <property type="evidence" value="ECO:0007669"/>
    <property type="project" value="UniProtKB-UniRule"/>
</dbReference>
<comment type="caution">
    <text evidence="9">The sequence shown here is derived from an EMBL/GenBank/DDBJ whole genome shotgun (WGS) entry which is preliminary data.</text>
</comment>
<evidence type="ECO:0000256" key="6">
    <source>
        <dbReference type="SAM" id="MobiDB-lite"/>
    </source>
</evidence>
<dbReference type="PRINTS" id="PR00723">
    <property type="entry name" value="SUBTILISIN"/>
</dbReference>
<dbReference type="RefSeq" id="WP_244187232.1">
    <property type="nucleotide sequence ID" value="NZ_QAYE01000017.1"/>
</dbReference>
<feature type="active site" description="Charge relay system" evidence="5">
    <location>
        <position position="151"/>
    </location>
</feature>
<evidence type="ECO:0000256" key="4">
    <source>
        <dbReference type="ARBA" id="ARBA00022825"/>
    </source>
</evidence>
<feature type="active site" description="Charge relay system" evidence="5">
    <location>
        <position position="105"/>
    </location>
</feature>
<dbReference type="Proteomes" id="UP000244013">
    <property type="component" value="Unassembled WGS sequence"/>
</dbReference>
<dbReference type="InterPro" id="IPR000209">
    <property type="entry name" value="Peptidase_S8/S53_dom"/>
</dbReference>
<evidence type="ECO:0000259" key="8">
    <source>
        <dbReference type="Pfam" id="PF00082"/>
    </source>
</evidence>
<evidence type="ECO:0000256" key="2">
    <source>
        <dbReference type="ARBA" id="ARBA00022670"/>
    </source>
</evidence>
<sequence>MCDNGRSKRLTIIKTIAVVTAPMLLAACGGGGGVNSSGSNGPPPGTPTPTPAPTPTPSPAPTPTPTPTAADSAEYRASASVAAMKAAYAYDRGVTGKGVTIAVIDTGIDTSGTEFAGRISADSTSFDQKIARCATCASETVRYDLKDVQGHGTQTAAIALAARDGRGMQGVAPDATLLALKISGPNLSNVSSTSGPVPESEGPNPALIAQAITHAVTKGAFVISMSLNGTSAGQFAVDQRTAMDLVRTQNRLFVESVSNFVDENSFTGQISQNLVGTDLANKDWFLFGIRVDKSLQAPSGNGLPGPLADRMLAVVAVDVQTVGKDGEAVTITGNSFAAPAIAGAAALLKQYWPQLGGREISRILLDTATDLGAAGVDDKFGAGLLNVEKAMQAQAPAASFTAAQAVLARYASLTLSAPFGGAAGATALNDKVGSMTVLDRYGRDFRMTAASGIRAQGSGLLAGAMLTPIDPPWMTASANDTRFGFASPVTTTGYLQGARSNRPAVASFSPARGQTVTFGANVAIGQSSSLAGSPLRGIGATPVGMSSAWTGAGWSASFASGTSRDRRTAQRTFALATPLGLGVELADLSERGRILGMNAGPAFGLTSAATTMATLTMQRTLAGVAWSARASAATTRVRGGSDLMRFAQPVLGTAFAFEGARGLLGGIATLGLSSPLRVERARATMLVPVAYELMTGTLTTRTASVDLAPSARELDIELGWSAALSPTSSLCLGVARAFGAGHVAGATDTAGFMTLVLR</sequence>
<feature type="compositionally biased region" description="Pro residues" evidence="6">
    <location>
        <begin position="41"/>
        <end position="66"/>
    </location>
</feature>
<dbReference type="PROSITE" id="PS51257">
    <property type="entry name" value="PROKAR_LIPOPROTEIN"/>
    <property type="match status" value="1"/>
</dbReference>
<feature type="transmembrane region" description="Helical" evidence="7">
    <location>
        <begin position="12"/>
        <end position="34"/>
    </location>
</feature>
<evidence type="ECO:0000256" key="3">
    <source>
        <dbReference type="ARBA" id="ARBA00022801"/>
    </source>
</evidence>
<comment type="similarity">
    <text evidence="1 5">Belongs to the peptidase S8 family.</text>
</comment>
<organism evidence="9 10">
    <name type="scientific">Sphingomonas faeni</name>
    <dbReference type="NCBI Taxonomy" id="185950"/>
    <lineage>
        <taxon>Bacteria</taxon>
        <taxon>Pseudomonadati</taxon>
        <taxon>Pseudomonadota</taxon>
        <taxon>Alphaproteobacteria</taxon>
        <taxon>Sphingomonadales</taxon>
        <taxon>Sphingomonadaceae</taxon>
        <taxon>Sphingomonas</taxon>
    </lineage>
</organism>
<dbReference type="GeneID" id="91007809"/>